<keyword evidence="1" id="KW-1133">Transmembrane helix</keyword>
<accession>A0A0F9MME5</accession>
<dbReference type="EMBL" id="LAZR01004455">
    <property type="protein sequence ID" value="KKN08450.1"/>
    <property type="molecule type" value="Genomic_DNA"/>
</dbReference>
<evidence type="ECO:0000313" key="2">
    <source>
        <dbReference type="EMBL" id="KKN08450.1"/>
    </source>
</evidence>
<keyword evidence="1" id="KW-0812">Transmembrane</keyword>
<dbReference type="SUPFAM" id="SSF49899">
    <property type="entry name" value="Concanavalin A-like lectins/glucanases"/>
    <property type="match status" value="1"/>
</dbReference>
<dbReference type="InterPro" id="IPR013320">
    <property type="entry name" value="ConA-like_dom_sf"/>
</dbReference>
<dbReference type="Gene3D" id="2.60.120.200">
    <property type="match status" value="1"/>
</dbReference>
<evidence type="ECO:0008006" key="3">
    <source>
        <dbReference type="Google" id="ProtNLM"/>
    </source>
</evidence>
<dbReference type="AlphaFoldDB" id="A0A0F9MME5"/>
<sequence length="1043" mass="115398">MKKLILMLFVFVLLVGTINAVDFDDVKSYDSEKTTYTLTNFFGFGKNIATLELKTNQNLKVGRGYGKVAEIEITNGEFDYNNIINALELYNISGSMASVSRNVDYKFKTTRQVEYQKRTCVNETDLKTLQKTEVCTNEFNYYKDVEDWKPFTNNSLIKEETITIGIFTIVEKGDNVEWVLNVYGNERLEKWASWTDSMFTNLDMYYRFNETSGQVVGDVQGNFTGDFVNGLDSGWTINGLIDGAISFNGTVAFVNTTYDTNITLTQNWSISCWINSTAIGTDTMWGTNPPGHAAAGGNILTTDGDGTGGFTLLIRDDQNNQIAQAVPTNVNDGNWHNWILSRDTARDVWEVVIDGISRHNISDPMTDTIWLDGFPLGIGANTGIGTPNGFIDARIDECGIWSRSFTISEMVDLFNGGLGISPPITGFKIEVTLINPSNNTNSLNTSNTFGAQHNVTDGNLTNSTLFIWFENGTTFNTTFQTITGNVTNTTNITVFNFPFSDNYKWTYQTCADNSTSSLCNFPEDGNFTLNVIIFNESLVTFNPFTFETKSESFITNITTNGNIPNSATFVYNGTDKGSATITSLGNNNFNISKTIDIPTGSGNNSWIFNITFNSLIFSTVSEQQRVALINLTFCQTAPQNIPYLNFSFKNETTNKEDVTAFIDSSWTYHIGGGSVTKNLNYANATEAFNYDFCFNPPNQTLTAGVNISYNNAESQQRISNLLFSTLTNVTTQQTLFLLPTTLGLFSQFFTQDTLGNTLVSVLATITRTLVGSPITVTSDTTDGSGLVVFFLNPDVTYTATFSKSGFIDNIFTFVPITDLRTVTMGSVTDVVVNGSTISLGTSYEIQPDNSSLNNNTVITFSFNVTSGETITLISMNITNSTNQVGFQSNAGQGFISENINTDNNTKLFGEFIIQTANETITIKRIWFVGIEFVGDYSLFRQLTLFNDYGFDEFIKFLIVLSVIVGLLIFMSGENQIEDEIKMVVITLIVWGFSVVNWLDTGVAISSSSTSINALTQFSNQYGIAILTTAGTAYFILRRIFREI</sequence>
<comment type="caution">
    <text evidence="2">The sequence shown here is derived from an EMBL/GenBank/DDBJ whole genome shotgun (WGS) entry which is preliminary data.</text>
</comment>
<evidence type="ECO:0000256" key="1">
    <source>
        <dbReference type="SAM" id="Phobius"/>
    </source>
</evidence>
<feature type="transmembrane region" description="Helical" evidence="1">
    <location>
        <begin position="982"/>
        <end position="998"/>
    </location>
</feature>
<feature type="transmembrane region" description="Helical" evidence="1">
    <location>
        <begin position="953"/>
        <end position="970"/>
    </location>
</feature>
<organism evidence="2">
    <name type="scientific">marine sediment metagenome</name>
    <dbReference type="NCBI Taxonomy" id="412755"/>
    <lineage>
        <taxon>unclassified sequences</taxon>
        <taxon>metagenomes</taxon>
        <taxon>ecological metagenomes</taxon>
    </lineage>
</organism>
<protein>
    <recommendedName>
        <fullName evidence="3">LamG-like jellyroll fold domain-containing protein</fullName>
    </recommendedName>
</protein>
<proteinExistence type="predicted"/>
<keyword evidence="1" id="KW-0472">Membrane</keyword>
<name>A0A0F9MME5_9ZZZZ</name>
<gene>
    <name evidence="2" type="ORF">LCGC14_1056540</name>
</gene>
<reference evidence="2" key="1">
    <citation type="journal article" date="2015" name="Nature">
        <title>Complex archaea that bridge the gap between prokaryotes and eukaryotes.</title>
        <authorList>
            <person name="Spang A."/>
            <person name="Saw J.H."/>
            <person name="Jorgensen S.L."/>
            <person name="Zaremba-Niedzwiedzka K."/>
            <person name="Martijn J."/>
            <person name="Lind A.E."/>
            <person name="van Eijk R."/>
            <person name="Schleper C."/>
            <person name="Guy L."/>
            <person name="Ettema T.J."/>
        </authorList>
    </citation>
    <scope>NUCLEOTIDE SEQUENCE</scope>
</reference>
<feature type="transmembrane region" description="Helical" evidence="1">
    <location>
        <begin position="1018"/>
        <end position="1036"/>
    </location>
</feature>